<dbReference type="PROSITE" id="PS00160">
    <property type="entry name" value="ALDOLASE_KDPG_KHG_2"/>
    <property type="match status" value="1"/>
</dbReference>
<dbReference type="PROSITE" id="PS00159">
    <property type="entry name" value="ALDOLASE_KDPG_KHG_1"/>
    <property type="match status" value="1"/>
</dbReference>
<evidence type="ECO:0000256" key="3">
    <source>
        <dbReference type="ARBA" id="ARBA00006906"/>
    </source>
</evidence>
<dbReference type="PANTHER" id="PTHR30246">
    <property type="entry name" value="2-KETO-3-DEOXY-6-PHOSPHOGLUCONATE ALDOLASE"/>
    <property type="match status" value="1"/>
</dbReference>
<dbReference type="EC" id="4.1.2.14" evidence="5"/>
<comment type="subunit">
    <text evidence="4">Homotrimer.</text>
</comment>
<evidence type="ECO:0000256" key="5">
    <source>
        <dbReference type="ARBA" id="ARBA00013063"/>
    </source>
</evidence>
<comment type="catalytic activity">
    <reaction evidence="1">
        <text>2-dehydro-3-deoxy-6-phospho-D-gluconate = D-glyceraldehyde 3-phosphate + pyruvate</text>
        <dbReference type="Rhea" id="RHEA:17089"/>
        <dbReference type="ChEBI" id="CHEBI:15361"/>
        <dbReference type="ChEBI" id="CHEBI:57569"/>
        <dbReference type="ChEBI" id="CHEBI:59776"/>
        <dbReference type="EC" id="4.1.2.14"/>
    </reaction>
</comment>
<dbReference type="RefSeq" id="WP_183960337.1">
    <property type="nucleotide sequence ID" value="NZ_JACHHP010000002.1"/>
</dbReference>
<keyword evidence="8" id="KW-0119">Carbohydrate metabolism</keyword>
<sequence length="213" mass="21400">MSAVETRLREILRSGPVVPVYTPASVPEAVAVARALVRGGIRAIEITLRNAIALDAVRAVADEVPEALVGAGTVLTPAQLDAALAAGAMFLVSPGSTTALLDAARATAAPLLPGTANASDIMRSLEAGFATLKFFPAEAIGGAAALGSYAAPLAQAMFCPTGGITPQSAPAYLALPNVLCVGGSWLTPKAALAAQDWSQVETLARAATALART</sequence>
<gene>
    <name evidence="9" type="ORF">HNQ52_001345</name>
</gene>
<evidence type="ECO:0000256" key="6">
    <source>
        <dbReference type="ARBA" id="ARBA00023239"/>
    </source>
</evidence>
<evidence type="ECO:0000256" key="7">
    <source>
        <dbReference type="ARBA" id="ARBA00023270"/>
    </source>
</evidence>
<organism evidence="9 10">
    <name type="scientific">Chiayiivirga flava</name>
    <dbReference type="NCBI Taxonomy" id="659595"/>
    <lineage>
        <taxon>Bacteria</taxon>
        <taxon>Pseudomonadati</taxon>
        <taxon>Pseudomonadota</taxon>
        <taxon>Gammaproteobacteria</taxon>
        <taxon>Lysobacterales</taxon>
        <taxon>Lysobacteraceae</taxon>
        <taxon>Chiayiivirga</taxon>
    </lineage>
</organism>
<evidence type="ECO:0000313" key="10">
    <source>
        <dbReference type="Proteomes" id="UP000521199"/>
    </source>
</evidence>
<dbReference type="InterPro" id="IPR013785">
    <property type="entry name" value="Aldolase_TIM"/>
</dbReference>
<keyword evidence="6 9" id="KW-0456">Lyase</keyword>
<evidence type="ECO:0000256" key="4">
    <source>
        <dbReference type="ARBA" id="ARBA00011233"/>
    </source>
</evidence>
<evidence type="ECO:0000256" key="2">
    <source>
        <dbReference type="ARBA" id="ARBA00004736"/>
    </source>
</evidence>
<dbReference type="InterPro" id="IPR031337">
    <property type="entry name" value="KDPG/KHG_AS_1"/>
</dbReference>
<reference evidence="9 10" key="1">
    <citation type="submission" date="2020-08" db="EMBL/GenBank/DDBJ databases">
        <title>Genomic Encyclopedia of Type Strains, Phase IV (KMG-IV): sequencing the most valuable type-strain genomes for metagenomic binning, comparative biology and taxonomic classification.</title>
        <authorList>
            <person name="Goeker M."/>
        </authorList>
    </citation>
    <scope>NUCLEOTIDE SEQUENCE [LARGE SCALE GENOMIC DNA]</scope>
    <source>
        <strain evidence="9 10">DSM 24163</strain>
    </source>
</reference>
<dbReference type="Proteomes" id="UP000521199">
    <property type="component" value="Unassembled WGS sequence"/>
</dbReference>
<evidence type="ECO:0000256" key="8">
    <source>
        <dbReference type="ARBA" id="ARBA00023277"/>
    </source>
</evidence>
<dbReference type="PANTHER" id="PTHR30246:SF1">
    <property type="entry name" value="2-DEHYDRO-3-DEOXY-6-PHOSPHOGALACTONATE ALDOLASE-RELATED"/>
    <property type="match status" value="1"/>
</dbReference>
<dbReference type="Gene3D" id="3.20.20.70">
    <property type="entry name" value="Aldolase class I"/>
    <property type="match status" value="1"/>
</dbReference>
<name>A0A7W8FZ54_9GAMM</name>
<evidence type="ECO:0000256" key="1">
    <source>
        <dbReference type="ARBA" id="ARBA00000654"/>
    </source>
</evidence>
<dbReference type="NCBIfam" id="TIGR01182">
    <property type="entry name" value="eda"/>
    <property type="match status" value="1"/>
</dbReference>
<keyword evidence="10" id="KW-1185">Reference proteome</keyword>
<comment type="similarity">
    <text evidence="3">Belongs to the KHG/KDPG aldolase family.</text>
</comment>
<dbReference type="SUPFAM" id="SSF51569">
    <property type="entry name" value="Aldolase"/>
    <property type="match status" value="1"/>
</dbReference>
<protein>
    <recommendedName>
        <fullName evidence="5">2-dehydro-3-deoxy-phosphogluconate aldolase</fullName>
        <ecNumber evidence="5">4.1.2.14</ecNumber>
    </recommendedName>
</protein>
<comment type="pathway">
    <text evidence="2">Carbohydrate acid metabolism; 2-dehydro-3-deoxy-D-gluconate degradation; D-glyceraldehyde 3-phosphate and pyruvate from 2-dehydro-3-deoxy-D-gluconate: step 2/2.</text>
</comment>
<dbReference type="AlphaFoldDB" id="A0A7W8FZ54"/>
<keyword evidence="7" id="KW-0704">Schiff base</keyword>
<dbReference type="NCBIfam" id="NF004325">
    <property type="entry name" value="PRK05718.1"/>
    <property type="match status" value="1"/>
</dbReference>
<proteinExistence type="inferred from homology"/>
<dbReference type="InterPro" id="IPR000887">
    <property type="entry name" value="Aldlse_KDPG_KHG"/>
</dbReference>
<dbReference type="CDD" id="cd00452">
    <property type="entry name" value="KDPG_aldolase"/>
    <property type="match status" value="1"/>
</dbReference>
<dbReference type="Pfam" id="PF01081">
    <property type="entry name" value="Aldolase"/>
    <property type="match status" value="1"/>
</dbReference>
<comment type="caution">
    <text evidence="9">The sequence shown here is derived from an EMBL/GenBank/DDBJ whole genome shotgun (WGS) entry which is preliminary data.</text>
</comment>
<accession>A0A7W8FZ54</accession>
<evidence type="ECO:0000313" key="9">
    <source>
        <dbReference type="EMBL" id="MBB5207816.1"/>
    </source>
</evidence>
<dbReference type="GO" id="GO:0008675">
    <property type="term" value="F:2-dehydro-3-deoxy-phosphogluconate aldolase activity"/>
    <property type="evidence" value="ECO:0007669"/>
    <property type="project" value="UniProtKB-EC"/>
</dbReference>
<dbReference type="InterPro" id="IPR031338">
    <property type="entry name" value="KDPG/KHG_AS_2"/>
</dbReference>
<dbReference type="EMBL" id="JACHHP010000002">
    <property type="protein sequence ID" value="MBB5207816.1"/>
    <property type="molecule type" value="Genomic_DNA"/>
</dbReference>